<dbReference type="InterPro" id="IPR008792">
    <property type="entry name" value="PQQD"/>
</dbReference>
<reference evidence="1 2" key="1">
    <citation type="submission" date="2011-11" db="EMBL/GenBank/DDBJ databases">
        <title>Improved High-Quality Draft sequence of Beggiatoa alba B18lD.</title>
        <authorList>
            <consortium name="US DOE Joint Genome Institute"/>
            <person name="Lucas S."/>
            <person name="Han J."/>
            <person name="Lapidus A."/>
            <person name="Cheng J.-F."/>
            <person name="Goodwin L."/>
            <person name="Pitluck S."/>
            <person name="Peters L."/>
            <person name="Mikhailova N."/>
            <person name="Held B."/>
            <person name="Detter J.C."/>
            <person name="Han C."/>
            <person name="Tapia R."/>
            <person name="Land M."/>
            <person name="Hauser L."/>
            <person name="Kyrpides N."/>
            <person name="Ivanova N."/>
            <person name="Pagani I."/>
            <person name="Samuel K."/>
            <person name="Teske A."/>
            <person name="Mueller J."/>
            <person name="Woyke T."/>
        </authorList>
    </citation>
    <scope>NUCLEOTIDE SEQUENCE [LARGE SCALE GENOMIC DNA]</scope>
    <source>
        <strain evidence="1 2">B18LD</strain>
    </source>
</reference>
<dbReference type="NCBIfam" id="TIGR04353">
    <property type="entry name" value="PqqD_rel_X"/>
    <property type="match status" value="1"/>
</dbReference>
<dbReference type="STRING" id="395493.BegalDRAFT_3035"/>
<sequence>MTYPNYPKQIAVLSQQIDQEVVLHDPRTGKVYMLNPTASLIWSLCDGAHSTMDIVDTLQAQFRQTPDSLLITVEKTIAELTEYGLIQSAI</sequence>
<dbReference type="Gene3D" id="1.10.10.1150">
    <property type="entry name" value="Coenzyme PQQ synthesis protein D (PqqD)"/>
    <property type="match status" value="1"/>
</dbReference>
<proteinExistence type="predicted"/>
<dbReference type="InterPro" id="IPR041881">
    <property type="entry name" value="PqqD_sf"/>
</dbReference>
<dbReference type="HOGENOM" id="CLU_159325_2_4_6"/>
<protein>
    <submittedName>
        <fullName evidence="1">Coenzyme PQQ synthesis protein D (PqqD)</fullName>
    </submittedName>
</protein>
<keyword evidence="2" id="KW-1185">Reference proteome</keyword>
<dbReference type="EMBL" id="JH600070">
    <property type="protein sequence ID" value="EIJ43861.1"/>
    <property type="molecule type" value="Genomic_DNA"/>
</dbReference>
<name>I3CJR8_9GAMM</name>
<dbReference type="eggNOG" id="ENOG5033EP6">
    <property type="taxonomic scope" value="Bacteria"/>
</dbReference>
<accession>I3CJR8</accession>
<dbReference type="Proteomes" id="UP000005744">
    <property type="component" value="Unassembled WGS sequence"/>
</dbReference>
<evidence type="ECO:0000313" key="1">
    <source>
        <dbReference type="EMBL" id="EIJ43861.1"/>
    </source>
</evidence>
<evidence type="ECO:0000313" key="2">
    <source>
        <dbReference type="Proteomes" id="UP000005744"/>
    </source>
</evidence>
<dbReference type="AlphaFoldDB" id="I3CJR8"/>
<gene>
    <name evidence="1" type="ORF">BegalDRAFT_3035</name>
</gene>
<dbReference type="InterPro" id="IPR027599">
    <property type="entry name" value="PqqD-rel_X"/>
</dbReference>
<dbReference type="OrthoDB" id="285698at2"/>
<dbReference type="Pfam" id="PF05402">
    <property type="entry name" value="PqqD"/>
    <property type="match status" value="1"/>
</dbReference>
<dbReference type="RefSeq" id="WP_002691414.1">
    <property type="nucleotide sequence ID" value="NZ_JH600070.1"/>
</dbReference>
<organism evidence="1 2">
    <name type="scientific">Beggiatoa alba B18LD</name>
    <dbReference type="NCBI Taxonomy" id="395493"/>
    <lineage>
        <taxon>Bacteria</taxon>
        <taxon>Pseudomonadati</taxon>
        <taxon>Pseudomonadota</taxon>
        <taxon>Gammaproteobacteria</taxon>
        <taxon>Thiotrichales</taxon>
        <taxon>Thiotrichaceae</taxon>
        <taxon>Beggiatoa</taxon>
    </lineage>
</organism>